<protein>
    <submittedName>
        <fullName evidence="1">Uncharacterized protein</fullName>
    </submittedName>
</protein>
<comment type="caution">
    <text evidence="1">The sequence shown here is derived from an EMBL/GenBank/DDBJ whole genome shotgun (WGS) entry which is preliminary data.</text>
</comment>
<dbReference type="AlphaFoldDB" id="A0A022PL92"/>
<keyword evidence="2" id="KW-1185">Reference proteome</keyword>
<dbReference type="Proteomes" id="UP000023464">
    <property type="component" value="Unassembled WGS sequence"/>
</dbReference>
<reference evidence="1 2" key="1">
    <citation type="submission" date="2014-03" db="EMBL/GenBank/DDBJ databases">
        <title>Draft Genome of Photorhabdus luminescens BA1, an Egyptian Isolate.</title>
        <authorList>
            <person name="Ghazal S."/>
            <person name="Hurst S.G.IV."/>
            <person name="Morris K."/>
            <person name="Thomas K."/>
            <person name="Tisa L.S."/>
        </authorList>
    </citation>
    <scope>NUCLEOTIDE SEQUENCE [LARGE SCALE GENOMIC DNA]</scope>
    <source>
        <strain evidence="1 2">BA1</strain>
    </source>
</reference>
<gene>
    <name evidence="1" type="ORF">BA1DRAFT_00523</name>
</gene>
<accession>A0A022PL92</accession>
<proteinExistence type="predicted"/>
<sequence length="111" mass="13265">MHNNKLNKILIITRYIPIRSFCDVIFLTPRDIYQHAVQDGIKFNIIQLYTPPNMTILLTILCHREQGELPFTYYVYTPGYLHRPYLLFIYKNGPQQLPLIGKVFNYHEHLK</sequence>
<name>A0A022PL92_9GAMM</name>
<dbReference type="EMBL" id="JFGV01000005">
    <property type="protein sequence ID" value="EYU16872.1"/>
    <property type="molecule type" value="Genomic_DNA"/>
</dbReference>
<evidence type="ECO:0000313" key="2">
    <source>
        <dbReference type="Proteomes" id="UP000023464"/>
    </source>
</evidence>
<organism evidence="1 2">
    <name type="scientific">Photorhabdus aegyptia</name>
    <dbReference type="NCBI Taxonomy" id="2805098"/>
    <lineage>
        <taxon>Bacteria</taxon>
        <taxon>Pseudomonadati</taxon>
        <taxon>Pseudomonadota</taxon>
        <taxon>Gammaproteobacteria</taxon>
        <taxon>Enterobacterales</taxon>
        <taxon>Morganellaceae</taxon>
        <taxon>Photorhabdus</taxon>
    </lineage>
</organism>
<evidence type="ECO:0000313" key="1">
    <source>
        <dbReference type="EMBL" id="EYU16872.1"/>
    </source>
</evidence>